<dbReference type="EnsemblPlants" id="EMT26859">
    <property type="protein sequence ID" value="EMT26859"/>
    <property type="gene ID" value="F775_04837"/>
</dbReference>
<protein>
    <submittedName>
        <fullName evidence="3">Speckle-type POZ protein-like protein</fullName>
    </submittedName>
</protein>
<dbReference type="InterPro" id="IPR056423">
    <property type="entry name" value="BACK_BPM_SPOP"/>
</dbReference>
<dbReference type="Gene3D" id="1.25.40.420">
    <property type="match status" value="1"/>
</dbReference>
<dbReference type="Gene3D" id="3.30.710.10">
    <property type="entry name" value="Potassium Channel Kv1.1, Chain A"/>
    <property type="match status" value="1"/>
</dbReference>
<dbReference type="SUPFAM" id="SSF49599">
    <property type="entry name" value="TRAF domain-like"/>
    <property type="match status" value="1"/>
</dbReference>
<dbReference type="Pfam" id="PF22486">
    <property type="entry name" value="MATH_2"/>
    <property type="match status" value="1"/>
</dbReference>
<dbReference type="InterPro" id="IPR000210">
    <property type="entry name" value="BTB/POZ_dom"/>
</dbReference>
<name>M8BY13_AEGTA</name>
<evidence type="ECO:0000256" key="2">
    <source>
        <dbReference type="ARBA" id="ARBA00010846"/>
    </source>
</evidence>
<dbReference type="CDD" id="cd00121">
    <property type="entry name" value="MATH"/>
    <property type="match status" value="1"/>
</dbReference>
<comment type="similarity">
    <text evidence="2">Belongs to the Tdpoz family.</text>
</comment>
<dbReference type="Pfam" id="PF00651">
    <property type="entry name" value="BTB"/>
    <property type="match status" value="1"/>
</dbReference>
<proteinExistence type="inferred from homology"/>
<dbReference type="PANTHER" id="PTHR26379">
    <property type="entry name" value="BTB/POZ AND MATH DOMAIN-CONTAINING PROTEIN 1"/>
    <property type="match status" value="1"/>
</dbReference>
<dbReference type="OMA" id="EQTKHID"/>
<dbReference type="SUPFAM" id="SSF54695">
    <property type="entry name" value="POZ domain"/>
    <property type="match status" value="1"/>
</dbReference>
<dbReference type="PROSITE" id="PS50144">
    <property type="entry name" value="MATH"/>
    <property type="match status" value="1"/>
</dbReference>
<organism evidence="3">
    <name type="scientific">Aegilops tauschii</name>
    <name type="common">Tausch's goatgrass</name>
    <name type="synonym">Aegilops squarrosa</name>
    <dbReference type="NCBI Taxonomy" id="37682"/>
    <lineage>
        <taxon>Eukaryota</taxon>
        <taxon>Viridiplantae</taxon>
        <taxon>Streptophyta</taxon>
        <taxon>Embryophyta</taxon>
        <taxon>Tracheophyta</taxon>
        <taxon>Spermatophyta</taxon>
        <taxon>Magnoliopsida</taxon>
        <taxon>Liliopsida</taxon>
        <taxon>Poales</taxon>
        <taxon>Poaceae</taxon>
        <taxon>BOP clade</taxon>
        <taxon>Pooideae</taxon>
        <taxon>Triticodae</taxon>
        <taxon>Triticeae</taxon>
        <taxon>Triticinae</taxon>
        <taxon>Aegilops</taxon>
    </lineage>
</organism>
<dbReference type="InterPro" id="IPR045005">
    <property type="entry name" value="BPM1-6"/>
</dbReference>
<evidence type="ECO:0000313" key="3">
    <source>
        <dbReference type="EnsemblPlants" id="EMT26859"/>
    </source>
</evidence>
<dbReference type="GO" id="GO:0016567">
    <property type="term" value="P:protein ubiquitination"/>
    <property type="evidence" value="ECO:0007669"/>
    <property type="project" value="InterPro"/>
</dbReference>
<dbReference type="InterPro" id="IPR002083">
    <property type="entry name" value="MATH/TRAF_dom"/>
</dbReference>
<dbReference type="PROSITE" id="PS50097">
    <property type="entry name" value="BTB"/>
    <property type="match status" value="1"/>
</dbReference>
<reference evidence="3" key="1">
    <citation type="submission" date="2015-06" db="UniProtKB">
        <authorList>
            <consortium name="EnsemblPlants"/>
        </authorList>
    </citation>
    <scope>IDENTIFICATION</scope>
</reference>
<dbReference type="Pfam" id="PF24570">
    <property type="entry name" value="BACK_BPM_SPOP"/>
    <property type="match status" value="1"/>
</dbReference>
<dbReference type="InterPro" id="IPR011333">
    <property type="entry name" value="SKP1/BTB/POZ_sf"/>
</dbReference>
<dbReference type="PANTHER" id="PTHR26379:SF446">
    <property type="entry name" value="BTB_POZ AND MATH DOMAIN-CONTAINING PROTEIN 1"/>
    <property type="match status" value="1"/>
</dbReference>
<evidence type="ECO:0000256" key="1">
    <source>
        <dbReference type="ARBA" id="ARBA00004906"/>
    </source>
</evidence>
<accession>M8BY13</accession>
<dbReference type="Gene3D" id="2.60.210.10">
    <property type="entry name" value="Apoptosis, Tumor Necrosis Factor Receptor Associated Protein 2, Chain A"/>
    <property type="match status" value="1"/>
</dbReference>
<dbReference type="AlphaFoldDB" id="M8BY13"/>
<dbReference type="ExpressionAtlas" id="M8BY13">
    <property type="expression patterns" value="baseline"/>
</dbReference>
<comment type="pathway">
    <text evidence="1">Protein modification; protein ubiquitination.</text>
</comment>
<sequence>MVGSAALQLKVDYEQIKQLPTGTAVHSDVFSAGGHSWRIDCYPHGSDKSDTGECFSIFVRHMSKTRRVKAIVEAFLMDRNGEPCKSFTKRSCVHDFSINNVGDDKNCSGDDDDDDGDNWGWSKFVDRATLEKYYVTFGCTVMVLDDGSIPVPPSDIGIHLGSVLDRNDGTDVSFIVEVETFRAHRVVLAARSPVFRAELFGSMAEATLTSITLHDITPKIFKVMLRFLYTDELPAEIELGDSSSEMFQNLVIAADCYALDRLKIICAKKLWDNVSIDTVSTTLACAETYNCPQLKNNCIDFLLLEENFKEAALTKGFALLVLKFPLIIAELKNRVRTYHSTPSVL</sequence>
<dbReference type="InterPro" id="IPR008974">
    <property type="entry name" value="TRAF-like"/>
</dbReference>
<dbReference type="SMART" id="SM00225">
    <property type="entry name" value="BTB"/>
    <property type="match status" value="1"/>
</dbReference>